<dbReference type="EMBL" id="FLUN01000001">
    <property type="protein sequence ID" value="SBV94125.1"/>
    <property type="molecule type" value="Genomic_DNA"/>
</dbReference>
<dbReference type="InterPro" id="IPR018117">
    <property type="entry name" value="C5_DNA_meth_AS"/>
</dbReference>
<feature type="region of interest" description="Disordered" evidence="7">
    <location>
        <begin position="198"/>
        <end position="244"/>
    </location>
</feature>
<feature type="compositionally biased region" description="Polar residues" evidence="7">
    <location>
        <begin position="300"/>
        <end position="311"/>
    </location>
</feature>
<dbReference type="Gene3D" id="3.40.50.150">
    <property type="entry name" value="Vaccinia Virus protein VP39"/>
    <property type="match status" value="1"/>
</dbReference>
<reference evidence="8" key="1">
    <citation type="submission" date="2016-04" db="EMBL/GenBank/DDBJ databases">
        <authorList>
            <person name="Evans L.H."/>
            <person name="Alamgir A."/>
            <person name="Owens N."/>
            <person name="Weber N.D."/>
            <person name="Virtaneva K."/>
            <person name="Barbian K."/>
            <person name="Babar A."/>
            <person name="Rosenke K."/>
        </authorList>
    </citation>
    <scope>NUCLEOTIDE SEQUENCE</scope>
    <source>
        <strain evidence="8">86</strain>
    </source>
</reference>
<keyword evidence="5" id="KW-0680">Restriction system</keyword>
<dbReference type="SUPFAM" id="SSF53335">
    <property type="entry name" value="S-adenosyl-L-methionine-dependent methyltransferases"/>
    <property type="match status" value="1"/>
</dbReference>
<evidence type="ECO:0000256" key="5">
    <source>
        <dbReference type="ARBA" id="ARBA00022747"/>
    </source>
</evidence>
<dbReference type="AlphaFoldDB" id="A0A212J4N1"/>
<feature type="compositionally biased region" description="Polar residues" evidence="7">
    <location>
        <begin position="204"/>
        <end position="224"/>
    </location>
</feature>
<keyword evidence="3 6" id="KW-0808">Transferase</keyword>
<evidence type="ECO:0000256" key="2">
    <source>
        <dbReference type="ARBA" id="ARBA00022603"/>
    </source>
</evidence>
<evidence type="ECO:0000256" key="7">
    <source>
        <dbReference type="SAM" id="MobiDB-lite"/>
    </source>
</evidence>
<dbReference type="PROSITE" id="PS51679">
    <property type="entry name" value="SAM_MT_C5"/>
    <property type="match status" value="1"/>
</dbReference>
<keyword evidence="4 6" id="KW-0949">S-adenosyl-L-methionine</keyword>
<dbReference type="EC" id="2.1.1.37" evidence="1"/>
<accession>A0A212J4N1</accession>
<dbReference type="PROSITE" id="PS00094">
    <property type="entry name" value="C5_MTASE_1"/>
    <property type="match status" value="1"/>
</dbReference>
<name>A0A212J4N1_9FIRM</name>
<evidence type="ECO:0000256" key="1">
    <source>
        <dbReference type="ARBA" id="ARBA00011975"/>
    </source>
</evidence>
<dbReference type="PANTHER" id="PTHR46098:SF1">
    <property type="entry name" value="TRNA (CYTOSINE(38)-C(5))-METHYLTRANSFERASE"/>
    <property type="match status" value="1"/>
</dbReference>
<comment type="similarity">
    <text evidence="6">Belongs to the class I-like SAM-binding methyltransferase superfamily. C5-methyltransferase family.</text>
</comment>
<feature type="active site" evidence="6">
    <location>
        <position position="79"/>
    </location>
</feature>
<dbReference type="InterPro" id="IPR029063">
    <property type="entry name" value="SAM-dependent_MTases_sf"/>
</dbReference>
<dbReference type="Pfam" id="PF00145">
    <property type="entry name" value="DNA_methylase"/>
    <property type="match status" value="2"/>
</dbReference>
<dbReference type="GO" id="GO:0003886">
    <property type="term" value="F:DNA (cytosine-5-)-methyltransferase activity"/>
    <property type="evidence" value="ECO:0007669"/>
    <property type="project" value="UniProtKB-EC"/>
</dbReference>
<protein>
    <recommendedName>
        <fullName evidence="1">DNA (cytosine-5-)-methyltransferase</fullName>
        <ecNumber evidence="1">2.1.1.37</ecNumber>
    </recommendedName>
</protein>
<dbReference type="PANTHER" id="PTHR46098">
    <property type="entry name" value="TRNA (CYTOSINE(38)-C(5))-METHYLTRANSFERASE"/>
    <property type="match status" value="1"/>
</dbReference>
<evidence type="ECO:0000313" key="8">
    <source>
        <dbReference type="EMBL" id="SBV94125.1"/>
    </source>
</evidence>
<dbReference type="GO" id="GO:0009307">
    <property type="term" value="P:DNA restriction-modification system"/>
    <property type="evidence" value="ECO:0007669"/>
    <property type="project" value="UniProtKB-KW"/>
</dbReference>
<keyword evidence="2 6" id="KW-0489">Methyltransferase</keyword>
<dbReference type="InterPro" id="IPR001525">
    <property type="entry name" value="C5_MeTfrase"/>
</dbReference>
<dbReference type="GO" id="GO:0032259">
    <property type="term" value="P:methylation"/>
    <property type="evidence" value="ECO:0007669"/>
    <property type="project" value="UniProtKB-KW"/>
</dbReference>
<feature type="region of interest" description="Disordered" evidence="7">
    <location>
        <begin position="262"/>
        <end position="339"/>
    </location>
</feature>
<gene>
    <name evidence="8" type="ORF">KL86CLO1_10471</name>
</gene>
<dbReference type="InterPro" id="IPR050750">
    <property type="entry name" value="C5-MTase"/>
</dbReference>
<evidence type="ECO:0000256" key="3">
    <source>
        <dbReference type="ARBA" id="ARBA00022679"/>
    </source>
</evidence>
<dbReference type="PRINTS" id="PR00105">
    <property type="entry name" value="C5METTRFRASE"/>
</dbReference>
<evidence type="ECO:0000256" key="6">
    <source>
        <dbReference type="PROSITE-ProRule" id="PRU01016"/>
    </source>
</evidence>
<proteinExistence type="inferred from homology"/>
<organism evidence="8">
    <name type="scientific">uncultured Eubacteriales bacterium</name>
    <dbReference type="NCBI Taxonomy" id="172733"/>
    <lineage>
        <taxon>Bacteria</taxon>
        <taxon>Bacillati</taxon>
        <taxon>Bacillota</taxon>
        <taxon>Clostridia</taxon>
        <taxon>Eubacteriales</taxon>
        <taxon>environmental samples</taxon>
    </lineage>
</organism>
<sequence>MELTHLSLFSGIGGLDIAAEMAGFETVGQCEWADYPTKVLEKHWPGLPRWRDIRTLTGESFYERTGLRTVDVISGGFPCQPFSLAGQRRGTEDDRYLWPEMLRVVSELRPTWVIGENVAGLVSMVQPGAAARVESRIINRQPDEDFYEAVLSRQEDFLLFNLIGGLERIGYEVQPLIIPACAVGAAHRRDRLALVAHNTRSRSRGLSVQPRRSQQADTDAQRSGENVADTKGKRCNHGYDGQDQRKAVGEVNAFAGTSICGGDVPNTDGNGQQSHSCHKTSERRITDQINSVVAKGSDVCNPTGSGLSDGTDQPLGGREPKPQPQRPDGRPAQPGLGGVADGIPAWMDRYWLEEPDIPRVASGVPDRVDKLKALGNAVYWRQFYPIFAGIYDIEIGGHHGKR</sequence>
<evidence type="ECO:0000256" key="4">
    <source>
        <dbReference type="ARBA" id="ARBA00022691"/>
    </source>
</evidence>